<feature type="domain" description="EGF-like" evidence="3">
    <location>
        <begin position="130"/>
        <end position="141"/>
    </location>
</feature>
<evidence type="ECO:0000313" key="4">
    <source>
        <dbReference type="Proteomes" id="UP000095287"/>
    </source>
</evidence>
<accession>A0A1I7YT86</accession>
<dbReference type="InterPro" id="IPR000742">
    <property type="entry name" value="EGF"/>
</dbReference>
<dbReference type="WBParaSite" id="L893_g19504.t1">
    <property type="protein sequence ID" value="L893_g19504.t1"/>
    <property type="gene ID" value="L893_g19504"/>
</dbReference>
<keyword evidence="1" id="KW-1133">Transmembrane helix</keyword>
<keyword evidence="2" id="KW-0732">Signal</keyword>
<evidence type="ECO:0000259" key="3">
    <source>
        <dbReference type="PROSITE" id="PS00022"/>
    </source>
</evidence>
<dbReference type="Proteomes" id="UP000095287">
    <property type="component" value="Unplaced"/>
</dbReference>
<feature type="transmembrane region" description="Helical" evidence="1">
    <location>
        <begin position="157"/>
        <end position="178"/>
    </location>
</feature>
<keyword evidence="4" id="KW-1185">Reference proteome</keyword>
<sequence>MWTPDKSQRSLLLLLFLSLCHLSLSSFLFDLNDKTTPISVDSSESTTEEVVTRQAHVCKHGKWVKDDEGVERCECDDNYIGPFCHLWMHCVGYQRYENNTCLECEEHWEGDFCERIICDKGKPNIDGDVCICDKPHSGNFCETQTTQDVYLYYNSLMYAWGPIGVLFIIPLYIVLYGCRYMARKRQIKRVERALEEQRQDDVDSDIVDMLLHKKYSK</sequence>
<feature type="signal peptide" evidence="2">
    <location>
        <begin position="1"/>
        <end position="25"/>
    </location>
</feature>
<evidence type="ECO:0000256" key="1">
    <source>
        <dbReference type="SAM" id="Phobius"/>
    </source>
</evidence>
<evidence type="ECO:0000256" key="2">
    <source>
        <dbReference type="SAM" id="SignalP"/>
    </source>
</evidence>
<protein>
    <submittedName>
        <fullName evidence="5">EGF-like domain-containing protein</fullName>
    </submittedName>
</protein>
<proteinExistence type="predicted"/>
<dbReference type="AlphaFoldDB" id="A0A1I7YT86"/>
<dbReference type="PROSITE" id="PS00022">
    <property type="entry name" value="EGF_1"/>
    <property type="match status" value="1"/>
</dbReference>
<reference evidence="5" key="1">
    <citation type="submission" date="2016-11" db="UniProtKB">
        <authorList>
            <consortium name="WormBaseParasite"/>
        </authorList>
    </citation>
    <scope>IDENTIFICATION</scope>
</reference>
<organism evidence="4 5">
    <name type="scientific">Steinernema glaseri</name>
    <dbReference type="NCBI Taxonomy" id="37863"/>
    <lineage>
        <taxon>Eukaryota</taxon>
        <taxon>Metazoa</taxon>
        <taxon>Ecdysozoa</taxon>
        <taxon>Nematoda</taxon>
        <taxon>Chromadorea</taxon>
        <taxon>Rhabditida</taxon>
        <taxon>Tylenchina</taxon>
        <taxon>Panagrolaimomorpha</taxon>
        <taxon>Strongyloidoidea</taxon>
        <taxon>Steinernematidae</taxon>
        <taxon>Steinernema</taxon>
    </lineage>
</organism>
<evidence type="ECO:0000313" key="5">
    <source>
        <dbReference type="WBParaSite" id="L893_g19504.t1"/>
    </source>
</evidence>
<keyword evidence="1" id="KW-0812">Transmembrane</keyword>
<name>A0A1I7YT86_9BILA</name>
<keyword evidence="1" id="KW-0472">Membrane</keyword>
<feature type="chain" id="PRO_5009312546" evidence="2">
    <location>
        <begin position="26"/>
        <end position="217"/>
    </location>
</feature>